<feature type="compositionally biased region" description="Polar residues" evidence="1">
    <location>
        <begin position="1205"/>
        <end position="1227"/>
    </location>
</feature>
<feature type="compositionally biased region" description="Polar residues" evidence="1">
    <location>
        <begin position="150"/>
        <end position="160"/>
    </location>
</feature>
<feature type="region of interest" description="Disordered" evidence="1">
    <location>
        <begin position="1354"/>
        <end position="1379"/>
    </location>
</feature>
<evidence type="ECO:0000256" key="1">
    <source>
        <dbReference type="SAM" id="MobiDB-lite"/>
    </source>
</evidence>
<feature type="region of interest" description="Disordered" evidence="1">
    <location>
        <begin position="211"/>
        <end position="230"/>
    </location>
</feature>
<accession>A0A0J0XMX3</accession>
<feature type="compositionally biased region" description="Polar residues" evidence="1">
    <location>
        <begin position="609"/>
        <end position="636"/>
    </location>
</feature>
<evidence type="ECO:0000313" key="2">
    <source>
        <dbReference type="EMBL" id="KLT42455.1"/>
    </source>
</evidence>
<feature type="region of interest" description="Disordered" evidence="1">
    <location>
        <begin position="93"/>
        <end position="198"/>
    </location>
</feature>
<proteinExistence type="predicted"/>
<dbReference type="RefSeq" id="XP_018278946.1">
    <property type="nucleotide sequence ID" value="XM_018426169.1"/>
</dbReference>
<sequence>MAAGVVNIWSGHGDNRQLIATTPMTPLGVSAPSTQDPPMTAPTPPAIVACSTTSSPGGIWAPHNSPTHTRAPSRVAGVLLGLEINRVLGSLEANADDSPGRYNTELLSPAKNSSANSHETHPQKLLKYTSPGPDTEEPTTPKNQVMAPSKATTSPLSPKTVSRLLPRAKNSPKLRPISPPFKRPTAPTPGSEYSISPESQKALTLPLVLSRTPASPSPPPVFTRTPSPSSGNIANFGSGPEGLYTPSVGHATSRTQLAATLRFDEDVFGPILASHEWGNHGPPVFTRHSPQSRSLTRITQNAWEHTPEAAAVQTGGEAEVSYDSQEDTTLNEFCAPDDEGDSTNINGHHSSDDEVSSIIATDSVASCHTCDSSQGWSSGSSDWFESYDRRSRHGAPGPPVLRPGTTIAVATVNTEAIDLAGASADSSLDWSAATIPHPEEDSVIHSLDGITCPSEGELTLDSSQQSIHESDEGLDEPVCVVTNSLGSVFNEGPMLPPRQLSDVSTPTPRPPPRRRSTPVKKSSLSNIMHGVYENARTLKQDPHGPGTPGFSANGGSPPNTPTSKNTPSPARKPDGSLATPPPFRLGQGRVRESPPKPTAPIGSGRPGSSEASQQQLWDAPSTNRTYCSNGTSNPTLGSRLEPCERFAPHTDGGESSHANARSTLLGGNEDRHTTPPCTLRTSRISTSNANGRPLHWEIPTQTCPGFSSAGSREAEESGLQRTVASHPSDPSPGGRYWQTELVIPSIVVTPPDDISGDSSHECKSQRSVSPPLTLEPAPSSSVQIDYLSPTYRPSRFKGKGKSLAVTPPLSKVTDLPYRLVRQKGEIDPSELQSPLQKLISTVAGQLDHIDEHGFVDPHAPMLVPLSPPAPTSRTPHGLRMRMRTPPERLWDIEEGSETEHAVEYDWRHEYAQEKISVPLDRDYETTNETASSKDTLRARIWAGAQNDSGSESDSSDDVARSKLIRESKLRDGVVRIRPGAESRMGLDTFKFPKHEDNTQRENSVQDEIPIPLTPRLGCIQLPSSASSQNLPSGNEGREGFVRSEPEPEASTIQPATLPPIPARTGGRSLHRRTQSTPTSNQATAPATLEQTAHRRSFSIYEWRLRLDPGERNPSIGMVVETMASFTTSLSRTGSGSLHRRAKSTPAAMPVTVTDESSGTSVSGSIHVPEEELQSETSMSHGPEATVSEVCPETEMVPAQAEVSDRASSQEAATPPSQESTSDSSAATVQEMEGESPEPSLTPSPQSSSVWSLNKPLPPLPPAAEHGRRGLRQRFRAWTATHVAQGFGAQASVYANPGHAGNTGQYGMPGSTPAATQNATEMVDHLHHSITAQSHVGNGTQNARAQDDSVVNGGAHNTWRGSRHKKTRSTGSSFKLSFGI</sequence>
<feature type="compositionally biased region" description="Polar residues" evidence="1">
    <location>
        <begin position="1238"/>
        <end position="1251"/>
    </location>
</feature>
<feature type="region of interest" description="Disordered" evidence="1">
    <location>
        <begin position="489"/>
        <end position="735"/>
    </location>
</feature>
<feature type="region of interest" description="Disordered" evidence="1">
    <location>
        <begin position="1020"/>
        <end position="1089"/>
    </location>
</feature>
<gene>
    <name evidence="2" type="ORF">CC85DRAFT_318528</name>
</gene>
<dbReference type="GeneID" id="28986772"/>
<feature type="region of interest" description="Disordered" evidence="1">
    <location>
        <begin position="749"/>
        <end position="779"/>
    </location>
</feature>
<feature type="region of interest" description="Disordered" evidence="1">
    <location>
        <begin position="1196"/>
        <end position="1267"/>
    </location>
</feature>
<feature type="compositionally biased region" description="Polar residues" evidence="1">
    <location>
        <begin position="1021"/>
        <end position="1032"/>
    </location>
</feature>
<dbReference type="Proteomes" id="UP000053611">
    <property type="component" value="Unassembled WGS sequence"/>
</dbReference>
<dbReference type="EMBL" id="KQ087205">
    <property type="protein sequence ID" value="KLT42455.1"/>
    <property type="molecule type" value="Genomic_DNA"/>
</dbReference>
<feature type="compositionally biased region" description="Basic and acidic residues" evidence="1">
    <location>
        <begin position="641"/>
        <end position="654"/>
    </location>
</feature>
<keyword evidence="3" id="KW-1185">Reference proteome</keyword>
<feature type="region of interest" description="Disordered" evidence="1">
    <location>
        <begin position="860"/>
        <end position="879"/>
    </location>
</feature>
<feature type="compositionally biased region" description="Polar residues" evidence="1">
    <location>
        <begin position="1368"/>
        <end position="1379"/>
    </location>
</feature>
<name>A0A0J0XMX3_9TREE</name>
<feature type="region of interest" description="Disordered" evidence="1">
    <location>
        <begin position="1129"/>
        <end position="1163"/>
    </location>
</feature>
<feature type="compositionally biased region" description="Basic and acidic residues" evidence="1">
    <location>
        <begin position="1035"/>
        <end position="1045"/>
    </location>
</feature>
<organism evidence="2 3">
    <name type="scientific">Cutaneotrichosporon oleaginosum</name>
    <dbReference type="NCBI Taxonomy" id="879819"/>
    <lineage>
        <taxon>Eukaryota</taxon>
        <taxon>Fungi</taxon>
        <taxon>Dikarya</taxon>
        <taxon>Basidiomycota</taxon>
        <taxon>Agaricomycotina</taxon>
        <taxon>Tremellomycetes</taxon>
        <taxon>Trichosporonales</taxon>
        <taxon>Trichosporonaceae</taxon>
        <taxon>Cutaneotrichosporon</taxon>
    </lineage>
</organism>
<reference evidence="2 3" key="1">
    <citation type="submission" date="2015-03" db="EMBL/GenBank/DDBJ databases">
        <title>Genomics and transcriptomics of the oil-accumulating basidiomycete yeast T. oleaginosus allow insights into substrate utilization and the diverse evolutionary trajectories of mating systems in fungi.</title>
        <authorList>
            <consortium name="DOE Joint Genome Institute"/>
            <person name="Kourist R."/>
            <person name="Kracht O."/>
            <person name="Bracharz F."/>
            <person name="Lipzen A."/>
            <person name="Nolan M."/>
            <person name="Ohm R."/>
            <person name="Grigoriev I."/>
            <person name="Sun S."/>
            <person name="Heitman J."/>
            <person name="Bruck T."/>
            <person name="Nowrousian M."/>
        </authorList>
    </citation>
    <scope>NUCLEOTIDE SEQUENCE [LARGE SCALE GENOMIC DNA]</scope>
    <source>
        <strain evidence="2 3">IBC0246</strain>
    </source>
</reference>
<feature type="compositionally biased region" description="Polar residues" evidence="1">
    <location>
        <begin position="675"/>
        <end position="690"/>
    </location>
</feature>
<protein>
    <submittedName>
        <fullName evidence="2">Uncharacterized protein</fullName>
    </submittedName>
</protein>
<feature type="compositionally biased region" description="Polar residues" evidence="1">
    <location>
        <begin position="1074"/>
        <end position="1089"/>
    </location>
</feature>
<evidence type="ECO:0000313" key="3">
    <source>
        <dbReference type="Proteomes" id="UP000053611"/>
    </source>
</evidence>
<feature type="compositionally biased region" description="Polar residues" evidence="1">
    <location>
        <begin position="1153"/>
        <end position="1163"/>
    </location>
</feature>